<proteinExistence type="predicted"/>
<dbReference type="Proteomes" id="UP000095286">
    <property type="component" value="Unplaced"/>
</dbReference>
<name>A0AC35U7Y2_9BILA</name>
<evidence type="ECO:0000313" key="2">
    <source>
        <dbReference type="WBParaSite" id="RSKR_0000859480.1"/>
    </source>
</evidence>
<protein>
    <submittedName>
        <fullName evidence="2">F-box domain-containing protein</fullName>
    </submittedName>
</protein>
<reference evidence="2" key="1">
    <citation type="submission" date="2016-11" db="UniProtKB">
        <authorList>
            <consortium name="WormBaseParasite"/>
        </authorList>
    </citation>
    <scope>IDENTIFICATION</scope>
    <source>
        <strain evidence="2">KR3021</strain>
    </source>
</reference>
<sequence>MVKFTPAQLVALNTNVMHKVIYNAATNYATLNSISKTCGRFWDYTNDIRLCFRYRHINTNIILTFVNLGEIDKVSVLLKVGNESKCFESLSTLRRHVLEKKYVCSQIIFIVDLTYRKEQTIKDIIYVMNYCLKYLFHSTNNLYLVCMDYFSRSHYYQILGSIQSNSVEVICFSEVQCLNNADVEIENIVKNFPNLKGVEPRPFDKFNNFDTFAERFKFIIELITRNRNICLLFEINKITPQYKWLLENIDNKNKEALDFIKEKSIPTYVLMALGDQQFNFSGVMEQLLKNVKVLALSNVRYSQQLSLLSKQNLSELNMLEIGGKLCEMNNPINFAMELNTLCKKLSNLSNFKHFKLYNMCFNDKSAELGYEAIFNLSSELETLCIIGFAQKCHPSNSSFVKKFPNLRKLTVQEIFLKNILYKKETLYNQSNVIYGVEFLKPFKNLEAIRMSCGSHLNIFIPNSVMVLTVVCNCKLFFHPYLNLENPSMCSKFYSDETRCVCLVAQMQFKHSIVVTLKRGRAVIYNNDIFGIETRDELLEIY</sequence>
<evidence type="ECO:0000313" key="1">
    <source>
        <dbReference type="Proteomes" id="UP000095286"/>
    </source>
</evidence>
<accession>A0AC35U7Y2</accession>
<organism evidence="1 2">
    <name type="scientific">Rhabditophanes sp. KR3021</name>
    <dbReference type="NCBI Taxonomy" id="114890"/>
    <lineage>
        <taxon>Eukaryota</taxon>
        <taxon>Metazoa</taxon>
        <taxon>Ecdysozoa</taxon>
        <taxon>Nematoda</taxon>
        <taxon>Chromadorea</taxon>
        <taxon>Rhabditida</taxon>
        <taxon>Tylenchina</taxon>
        <taxon>Panagrolaimomorpha</taxon>
        <taxon>Strongyloidoidea</taxon>
        <taxon>Alloionematidae</taxon>
        <taxon>Rhabditophanes</taxon>
    </lineage>
</organism>
<dbReference type="WBParaSite" id="RSKR_0000859480.1">
    <property type="protein sequence ID" value="RSKR_0000859480.1"/>
    <property type="gene ID" value="RSKR_0000859480"/>
</dbReference>